<dbReference type="Proteomes" id="UP000391246">
    <property type="component" value="Segment"/>
</dbReference>
<accession>A0A5P1LTY5</accession>
<protein>
    <submittedName>
        <fullName evidence="1">Uncharacterized protein</fullName>
    </submittedName>
</protein>
<proteinExistence type="predicted"/>
<keyword evidence="2" id="KW-1185">Reference proteome</keyword>
<dbReference type="EMBL" id="MK907226">
    <property type="protein sequence ID" value="QDJ97906.1"/>
    <property type="molecule type" value="Genomic_DNA"/>
</dbReference>
<reference evidence="1 2" key="1">
    <citation type="journal article" date="2019" name="Front. Microbiol.">
        <title>Natural Occurrence of Escherichia coli-Infecting Bacteriophages in Clinical Samples.</title>
        <authorList>
            <person name="Pacifico C."/>
            <person name="Hilbert M."/>
            <person name="Sofka D."/>
            <person name="Dinhopl N."/>
            <person name="Pap I.-J."/>
            <person name="Aspoeck C."/>
            <person name="Carrico J.A."/>
            <person name="Hilbert F."/>
        </authorList>
    </citation>
    <scope>NUCLEOTIDE SEQUENCE [LARGE SCALE GENOMIC DNA]</scope>
</reference>
<evidence type="ECO:0000313" key="2">
    <source>
        <dbReference type="Proteomes" id="UP000391246"/>
    </source>
</evidence>
<evidence type="ECO:0000313" key="1">
    <source>
        <dbReference type="EMBL" id="QDJ97906.1"/>
    </source>
</evidence>
<organism evidence="1 2">
    <name type="scientific">Escherichia phage vB_EcoS-12210I</name>
    <dbReference type="NCBI Taxonomy" id="2576500"/>
    <lineage>
        <taxon>Viruses</taxon>
        <taxon>Duplodnaviria</taxon>
        <taxon>Heunggongvirae</taxon>
        <taxon>Uroviricota</taxon>
        <taxon>Caudoviricetes</taxon>
        <taxon>Drexlerviridae</taxon>
        <taxon>Braunvirinae</taxon>
        <taxon>Veterinaerplatzvirus</taxon>
        <taxon>Veterinaerplatzvirus vv12210I</taxon>
    </lineage>
</organism>
<gene>
    <name evidence="1" type="ORF">OKDFICHP_00002</name>
</gene>
<name>A0A5P1LTY5_9CAUD</name>
<sequence>MKAFIDINKSPYNDESDPEVRIRIKFETGREINITTTCSGISKAIMGCSEIPVDVSLRNVEVKIK</sequence>